<reference evidence="5" key="1">
    <citation type="submission" date="2020-05" db="EMBL/GenBank/DDBJ databases">
        <authorList>
            <person name="Chiriac C."/>
            <person name="Salcher M."/>
            <person name="Ghai R."/>
            <person name="Kavagutti S V."/>
        </authorList>
    </citation>
    <scope>NUCLEOTIDE SEQUENCE</scope>
</reference>
<accession>A0A6J6WNV1</accession>
<organism evidence="5">
    <name type="scientific">freshwater metagenome</name>
    <dbReference type="NCBI Taxonomy" id="449393"/>
    <lineage>
        <taxon>unclassified sequences</taxon>
        <taxon>metagenomes</taxon>
        <taxon>ecological metagenomes</taxon>
    </lineage>
</organism>
<dbReference type="SMART" id="SM00560">
    <property type="entry name" value="LamGL"/>
    <property type="match status" value="1"/>
</dbReference>
<dbReference type="AlphaFoldDB" id="A0A6J6WNV1"/>
<feature type="domain" description="LamG-like jellyroll fold" evidence="4">
    <location>
        <begin position="61"/>
        <end position="187"/>
    </location>
</feature>
<keyword evidence="3" id="KW-0472">Membrane</keyword>
<evidence type="ECO:0000256" key="3">
    <source>
        <dbReference type="SAM" id="Phobius"/>
    </source>
</evidence>
<keyword evidence="1" id="KW-0732">Signal</keyword>
<dbReference type="InterPro" id="IPR013320">
    <property type="entry name" value="ConA-like_dom_sf"/>
</dbReference>
<dbReference type="Pfam" id="PF13385">
    <property type="entry name" value="Laminin_G_3"/>
    <property type="match status" value="1"/>
</dbReference>
<dbReference type="Gene3D" id="2.60.120.200">
    <property type="match status" value="1"/>
</dbReference>
<evidence type="ECO:0000256" key="2">
    <source>
        <dbReference type="ARBA" id="ARBA00023157"/>
    </source>
</evidence>
<gene>
    <name evidence="5" type="ORF">UFOPK2975_00083</name>
</gene>
<evidence type="ECO:0000313" key="5">
    <source>
        <dbReference type="EMBL" id="CAB4783867.1"/>
    </source>
</evidence>
<dbReference type="SUPFAM" id="SSF49899">
    <property type="entry name" value="Concanavalin A-like lectins/glucanases"/>
    <property type="match status" value="1"/>
</dbReference>
<keyword evidence="2" id="KW-1015">Disulfide bond</keyword>
<feature type="transmembrane region" description="Helical" evidence="3">
    <location>
        <begin position="800"/>
        <end position="818"/>
    </location>
</feature>
<dbReference type="EMBL" id="CAFAAG010000002">
    <property type="protein sequence ID" value="CAB4783867.1"/>
    <property type="molecule type" value="Genomic_DNA"/>
</dbReference>
<name>A0A6J6WNV1_9ZZZZ</name>
<keyword evidence="3" id="KW-1133">Transmembrane helix</keyword>
<keyword evidence="3" id="KW-0812">Transmembrane</keyword>
<evidence type="ECO:0000256" key="1">
    <source>
        <dbReference type="ARBA" id="ARBA00022729"/>
    </source>
</evidence>
<proteinExistence type="predicted"/>
<protein>
    <submittedName>
        <fullName evidence="5">Unannotated protein</fullName>
    </submittedName>
</protein>
<dbReference type="InterPro" id="IPR006558">
    <property type="entry name" value="LamG-like"/>
</dbReference>
<sequence>MRKLFSLRIFRMWKTVLVLPFVLTVLPVQSAPSSAAANNMCLALSDQQYLEASSKLIPVSGEFTVEFDFYLTQDSKSYAEILSQGGQPNAFYLGITPELGMRAGDTWIDTGAKMPYKKWTHFALTRSTDGKGTFYVDGKLASTIQNYQLNSAGTNTRIGAQFDSSAGERINGCIDNLMIWKTARSADEVTQDALVASSFTDSNLIAFYDFDSAGVGGSIESSVGSDTSLKPLIAPEFLPSKNPVTQYLLDFFSGGALMGTKAETGGPGFYVSSYLQKPFPENYQSGFGWYSTAWSISPSQIDDFQLGLSSTWIGPDNRTVSAATAQKLCNSGTNEWVKNAASDPNSGTYGLYLFQTIEGSLGWWVREHFRTVFPKYMANVTQNCYSTELATPGWGFFSDEPTPRASTGIIQISNQILMPPDGMTLVTDDTAPQLGVTWHALELPRFDRAFGSESGDNSWTLFMNSTNFKGPLAFVAPQFWVDGSRSTPLQRDLTLDKRPGDTNGLASEWNSIPFYRYKDSDGKVSTKIPQLQFPVDANGDFAISRDFTSYSNKAISSDLKAALASTANLPTMTSTQESSAGVLGGSSSKVYQEGKTLVGVAETLTAKSLDKGNAYGFSVPGKSGMVTLPQYFVDAKSSRTEISESEAPDALKKASFGDPTNTSSFVYQYPSWWDASPAASEDFTTQLNDGSTAVYRWYKFVDQPAFQRFELNESEKSNLQNAVIKMQKDWANTAMMADPSKGSLVAFDSGLLTSPPPGLEFGYVPIVIKQFVADDSTSTTTPAATPASTPKTAPTSTPNPLVVIAVLGAIVLVLALGLKARKSKK</sequence>
<evidence type="ECO:0000259" key="4">
    <source>
        <dbReference type="SMART" id="SM00560"/>
    </source>
</evidence>